<gene>
    <name evidence="1" type="ORF">C8J55DRAFT_518765</name>
</gene>
<proteinExistence type="predicted"/>
<dbReference type="AlphaFoldDB" id="A0A9W9A4D6"/>
<reference evidence="1" key="1">
    <citation type="submission" date="2022-08" db="EMBL/GenBank/DDBJ databases">
        <authorList>
            <consortium name="DOE Joint Genome Institute"/>
            <person name="Min B."/>
            <person name="Riley R."/>
            <person name="Sierra-Patev S."/>
            <person name="Naranjo-Ortiz M."/>
            <person name="Looney B."/>
            <person name="Konkel Z."/>
            <person name="Slot J.C."/>
            <person name="Sakamoto Y."/>
            <person name="Steenwyk J.L."/>
            <person name="Rokas A."/>
            <person name="Carro J."/>
            <person name="Camarero S."/>
            <person name="Ferreira P."/>
            <person name="Molpeceres G."/>
            <person name="Ruiz-Duenas F.J."/>
            <person name="Serrano A."/>
            <person name="Henrissat B."/>
            <person name="Drula E."/>
            <person name="Hughes K.W."/>
            <person name="Mata J.L."/>
            <person name="Ishikawa N.K."/>
            <person name="Vargas-Isla R."/>
            <person name="Ushijima S."/>
            <person name="Smith C.A."/>
            <person name="Ahrendt S."/>
            <person name="Andreopoulos W."/>
            <person name="He G."/>
            <person name="Labutti K."/>
            <person name="Lipzen A."/>
            <person name="Ng V."/>
            <person name="Sandor L."/>
            <person name="Barry K."/>
            <person name="Martinez A.T."/>
            <person name="Xiao Y."/>
            <person name="Gibbons J.G."/>
            <person name="Terashima K."/>
            <person name="Hibbett D.S."/>
            <person name="Grigoriev I.V."/>
        </authorList>
    </citation>
    <scope>NUCLEOTIDE SEQUENCE</scope>
    <source>
        <strain evidence="1">Sp2 HRB7682 ss15</strain>
    </source>
</reference>
<organism evidence="1 2">
    <name type="scientific">Lentinula lateritia</name>
    <dbReference type="NCBI Taxonomy" id="40482"/>
    <lineage>
        <taxon>Eukaryota</taxon>
        <taxon>Fungi</taxon>
        <taxon>Dikarya</taxon>
        <taxon>Basidiomycota</taxon>
        <taxon>Agaricomycotina</taxon>
        <taxon>Agaricomycetes</taxon>
        <taxon>Agaricomycetidae</taxon>
        <taxon>Agaricales</taxon>
        <taxon>Marasmiineae</taxon>
        <taxon>Omphalotaceae</taxon>
        <taxon>Lentinula</taxon>
    </lineage>
</organism>
<evidence type="ECO:0000313" key="2">
    <source>
        <dbReference type="Proteomes" id="UP001150238"/>
    </source>
</evidence>
<dbReference type="Proteomes" id="UP001150238">
    <property type="component" value="Unassembled WGS sequence"/>
</dbReference>
<protein>
    <submittedName>
        <fullName evidence="1">Uncharacterized protein</fullName>
    </submittedName>
</protein>
<evidence type="ECO:0000313" key="1">
    <source>
        <dbReference type="EMBL" id="KAJ4474039.1"/>
    </source>
</evidence>
<name>A0A9W9A4D6_9AGAR</name>
<sequence length="59" mass="6705">MENECALLSPIRKLAPDILYMIFSNCICDVPDRFEQSLIFYSLVLGDGKSLYCLTIQLS</sequence>
<comment type="caution">
    <text evidence="1">The sequence shown here is derived from an EMBL/GenBank/DDBJ whole genome shotgun (WGS) entry which is preliminary data.</text>
</comment>
<accession>A0A9W9A4D6</accession>
<reference evidence="1" key="2">
    <citation type="journal article" date="2023" name="Proc. Natl. Acad. Sci. U.S.A.">
        <title>A global phylogenomic analysis of the shiitake genus Lentinula.</title>
        <authorList>
            <person name="Sierra-Patev S."/>
            <person name="Min B."/>
            <person name="Naranjo-Ortiz M."/>
            <person name="Looney B."/>
            <person name="Konkel Z."/>
            <person name="Slot J.C."/>
            <person name="Sakamoto Y."/>
            <person name="Steenwyk J.L."/>
            <person name="Rokas A."/>
            <person name="Carro J."/>
            <person name="Camarero S."/>
            <person name="Ferreira P."/>
            <person name="Molpeceres G."/>
            <person name="Ruiz-Duenas F.J."/>
            <person name="Serrano A."/>
            <person name="Henrissat B."/>
            <person name="Drula E."/>
            <person name="Hughes K.W."/>
            <person name="Mata J.L."/>
            <person name="Ishikawa N.K."/>
            <person name="Vargas-Isla R."/>
            <person name="Ushijima S."/>
            <person name="Smith C.A."/>
            <person name="Donoghue J."/>
            <person name="Ahrendt S."/>
            <person name="Andreopoulos W."/>
            <person name="He G."/>
            <person name="LaButti K."/>
            <person name="Lipzen A."/>
            <person name="Ng V."/>
            <person name="Riley R."/>
            <person name="Sandor L."/>
            <person name="Barry K."/>
            <person name="Martinez A.T."/>
            <person name="Xiao Y."/>
            <person name="Gibbons J.G."/>
            <person name="Terashima K."/>
            <person name="Grigoriev I.V."/>
            <person name="Hibbett D."/>
        </authorList>
    </citation>
    <scope>NUCLEOTIDE SEQUENCE</scope>
    <source>
        <strain evidence="1">Sp2 HRB7682 ss15</strain>
    </source>
</reference>
<dbReference type="EMBL" id="JANVFS010000024">
    <property type="protein sequence ID" value="KAJ4474039.1"/>
    <property type="molecule type" value="Genomic_DNA"/>
</dbReference>